<keyword evidence="1" id="KW-0812">Transmembrane</keyword>
<dbReference type="RefSeq" id="WP_166524809.1">
    <property type="nucleotide sequence ID" value="NZ_JAAABI010000009.1"/>
</dbReference>
<accession>A0A964WYZ5</accession>
<dbReference type="AlphaFoldDB" id="A0A964WYZ5"/>
<name>A0A964WYZ5_9FLAO</name>
<comment type="caution">
    <text evidence="2">The sequence shown here is derived from an EMBL/GenBank/DDBJ whole genome shotgun (WGS) entry which is preliminary data.</text>
</comment>
<dbReference type="EMBL" id="JAAABI010000009">
    <property type="protein sequence ID" value="NAY93398.1"/>
    <property type="molecule type" value="Genomic_DNA"/>
</dbReference>
<evidence type="ECO:0000313" key="3">
    <source>
        <dbReference type="Proteomes" id="UP000667650"/>
    </source>
</evidence>
<organism evidence="2 3">
    <name type="scientific">Flagellimonas ochracea</name>
    <dbReference type="NCBI Taxonomy" id="2696472"/>
    <lineage>
        <taxon>Bacteria</taxon>
        <taxon>Pseudomonadati</taxon>
        <taxon>Bacteroidota</taxon>
        <taxon>Flavobacteriia</taxon>
        <taxon>Flavobacteriales</taxon>
        <taxon>Flavobacteriaceae</taxon>
        <taxon>Flagellimonas</taxon>
    </lineage>
</organism>
<feature type="transmembrane region" description="Helical" evidence="1">
    <location>
        <begin position="6"/>
        <end position="27"/>
    </location>
</feature>
<sequence>MGTLAIGISVMLLVYAFFLYITFRYFFGNENSKHSYLNDYKKKIKEFVESLGNLGKLQKQ</sequence>
<protein>
    <submittedName>
        <fullName evidence="2">Uncharacterized protein</fullName>
    </submittedName>
</protein>
<reference evidence="2" key="1">
    <citation type="submission" date="2020-01" db="EMBL/GenBank/DDBJ databases">
        <title>Muricauda ochracea sp. nov., isolated from a tidal flat of Garorim bay in Korea.</title>
        <authorList>
            <person name="Kim D."/>
            <person name="Yoo Y."/>
            <person name="Kim J.-J."/>
        </authorList>
    </citation>
    <scope>NUCLEOTIDE SEQUENCE</scope>
    <source>
        <strain evidence="2">JGD-17</strain>
    </source>
</reference>
<keyword evidence="1" id="KW-0472">Membrane</keyword>
<dbReference type="Proteomes" id="UP000667650">
    <property type="component" value="Unassembled WGS sequence"/>
</dbReference>
<proteinExistence type="predicted"/>
<evidence type="ECO:0000256" key="1">
    <source>
        <dbReference type="SAM" id="Phobius"/>
    </source>
</evidence>
<keyword evidence="1" id="KW-1133">Transmembrane helix</keyword>
<keyword evidence="3" id="KW-1185">Reference proteome</keyword>
<evidence type="ECO:0000313" key="2">
    <source>
        <dbReference type="EMBL" id="NAY93398.1"/>
    </source>
</evidence>
<gene>
    <name evidence="2" type="ORF">GTQ34_15920</name>
</gene>